<evidence type="ECO:0000256" key="2">
    <source>
        <dbReference type="SAM" id="SignalP"/>
    </source>
</evidence>
<dbReference type="FunFam" id="2.40.10.10:FF:000068">
    <property type="entry name" value="transmembrane protease serine 2"/>
    <property type="match status" value="1"/>
</dbReference>
<dbReference type="InterPro" id="IPR009003">
    <property type="entry name" value="Peptidase_S1_PA"/>
</dbReference>
<evidence type="ECO:0000313" key="5">
    <source>
        <dbReference type="Proteomes" id="UP000594454"/>
    </source>
</evidence>
<proteinExistence type="predicted"/>
<dbReference type="OrthoDB" id="5597713at2759"/>
<dbReference type="InterPro" id="IPR018114">
    <property type="entry name" value="TRYPSIN_HIS"/>
</dbReference>
<dbReference type="PROSITE" id="PS50240">
    <property type="entry name" value="TRYPSIN_DOM"/>
    <property type="match status" value="1"/>
</dbReference>
<reference evidence="4 5" key="1">
    <citation type="submission" date="2020-11" db="EMBL/GenBank/DDBJ databases">
        <authorList>
            <person name="Wallbank WR R."/>
            <person name="Pardo Diaz C."/>
            <person name="Kozak K."/>
            <person name="Martin S."/>
            <person name="Jiggins C."/>
            <person name="Moest M."/>
            <person name="Warren A I."/>
            <person name="Generalovic N T."/>
            <person name="Byers J.R.P. K."/>
            <person name="Montejo-Kovacevich G."/>
            <person name="Yen C E."/>
        </authorList>
    </citation>
    <scope>NUCLEOTIDE SEQUENCE [LARGE SCALE GENOMIC DNA]</scope>
</reference>
<dbReference type="SMART" id="SM00020">
    <property type="entry name" value="Tryp_SPc"/>
    <property type="match status" value="1"/>
</dbReference>
<dbReference type="InterPro" id="IPR001254">
    <property type="entry name" value="Trypsin_dom"/>
</dbReference>
<dbReference type="Gene3D" id="2.40.10.10">
    <property type="entry name" value="Trypsin-like serine proteases"/>
    <property type="match status" value="1"/>
</dbReference>
<dbReference type="InterPro" id="IPR001314">
    <property type="entry name" value="Peptidase_S1A"/>
</dbReference>
<evidence type="ECO:0000259" key="3">
    <source>
        <dbReference type="PROSITE" id="PS50240"/>
    </source>
</evidence>
<dbReference type="InterPro" id="IPR051333">
    <property type="entry name" value="CLIP_Serine_Protease"/>
</dbReference>
<feature type="signal peptide" evidence="2">
    <location>
        <begin position="1"/>
        <end position="20"/>
    </location>
</feature>
<name>A0A7R8UUA4_HERIL</name>
<dbReference type="PRINTS" id="PR00722">
    <property type="entry name" value="CHYMOTRYPSIN"/>
</dbReference>
<dbReference type="EMBL" id="LR899012">
    <property type="protein sequence ID" value="CAD7086795.1"/>
    <property type="molecule type" value="Genomic_DNA"/>
</dbReference>
<dbReference type="InParanoid" id="A0A7R8UUA4"/>
<dbReference type="OMA" id="NDSICHA"/>
<dbReference type="PANTHER" id="PTHR24260:SF145">
    <property type="entry name" value="FI17609P1-RELATED"/>
    <property type="match status" value="1"/>
</dbReference>
<keyword evidence="5" id="KW-1185">Reference proteome</keyword>
<evidence type="ECO:0000313" key="4">
    <source>
        <dbReference type="EMBL" id="CAD7086795.1"/>
    </source>
</evidence>
<organism evidence="4 5">
    <name type="scientific">Hermetia illucens</name>
    <name type="common">Black soldier fly</name>
    <dbReference type="NCBI Taxonomy" id="343691"/>
    <lineage>
        <taxon>Eukaryota</taxon>
        <taxon>Metazoa</taxon>
        <taxon>Ecdysozoa</taxon>
        <taxon>Arthropoda</taxon>
        <taxon>Hexapoda</taxon>
        <taxon>Insecta</taxon>
        <taxon>Pterygota</taxon>
        <taxon>Neoptera</taxon>
        <taxon>Endopterygota</taxon>
        <taxon>Diptera</taxon>
        <taxon>Brachycera</taxon>
        <taxon>Stratiomyomorpha</taxon>
        <taxon>Stratiomyidae</taxon>
        <taxon>Hermetiinae</taxon>
        <taxon>Hermetia</taxon>
    </lineage>
</organism>
<keyword evidence="2" id="KW-0732">Signal</keyword>
<gene>
    <name evidence="4" type="ORF">HERILL_LOCUS9541</name>
</gene>
<dbReference type="Proteomes" id="UP000594454">
    <property type="component" value="Chromosome 4"/>
</dbReference>
<dbReference type="CDD" id="cd00190">
    <property type="entry name" value="Tryp_SPc"/>
    <property type="match status" value="1"/>
</dbReference>
<accession>A0A7R8UUA4</accession>
<dbReference type="SUPFAM" id="SSF50494">
    <property type="entry name" value="Trypsin-like serine proteases"/>
    <property type="match status" value="1"/>
</dbReference>
<evidence type="ECO:0000256" key="1">
    <source>
        <dbReference type="ARBA" id="ARBA00023157"/>
    </source>
</evidence>
<dbReference type="GO" id="GO:0004252">
    <property type="term" value="F:serine-type endopeptidase activity"/>
    <property type="evidence" value="ECO:0007669"/>
    <property type="project" value="InterPro"/>
</dbReference>
<dbReference type="InterPro" id="IPR043504">
    <property type="entry name" value="Peptidase_S1_PA_chymotrypsin"/>
</dbReference>
<dbReference type="PROSITE" id="PS00134">
    <property type="entry name" value="TRYPSIN_HIS"/>
    <property type="match status" value="1"/>
</dbReference>
<feature type="chain" id="PRO_5030885064" description="Peptidase S1 domain-containing protein" evidence="2">
    <location>
        <begin position="21"/>
        <end position="269"/>
    </location>
</feature>
<sequence>MKSIFFLVCQVCVYTSNCCGSVIPINLISGGVPAQANEFPWYVYILSTGNQRASTCGGSILSETWILTAAHCIVGLNESVDLYFGSTNVYTFPVIISANHSVAHEGYNPINKNNDIAVVQLESALNFTPGIQPITLIPLSDINNDLVDKVATVMGFGYTSDVNPQESTDLLYTRVSIISNDVCKEYYETDIVADSVICAKGYTSKNDSICHADSGGPMVIKNDADQYIQVGIDAFVSTKGCTVGYPSGYVRVGSFLEWISNQTGIPITG</sequence>
<dbReference type="AlphaFoldDB" id="A0A7R8UUA4"/>
<dbReference type="Pfam" id="PF00089">
    <property type="entry name" value="Trypsin"/>
    <property type="match status" value="1"/>
</dbReference>
<feature type="domain" description="Peptidase S1" evidence="3">
    <location>
        <begin position="28"/>
        <end position="264"/>
    </location>
</feature>
<dbReference type="GO" id="GO:0006508">
    <property type="term" value="P:proteolysis"/>
    <property type="evidence" value="ECO:0007669"/>
    <property type="project" value="InterPro"/>
</dbReference>
<protein>
    <recommendedName>
        <fullName evidence="3">Peptidase S1 domain-containing protein</fullName>
    </recommendedName>
</protein>
<keyword evidence="1" id="KW-1015">Disulfide bond</keyword>
<dbReference type="PANTHER" id="PTHR24260">
    <property type="match status" value="1"/>
</dbReference>